<evidence type="ECO:0000256" key="2">
    <source>
        <dbReference type="ARBA" id="ARBA00005887"/>
    </source>
</evidence>
<comment type="subcellular location">
    <subcellularLocation>
        <location evidence="9">Cell membrane</location>
        <topology evidence="9">Multi-pass membrane protein</topology>
    </subcellularLocation>
    <subcellularLocation>
        <location evidence="1">Membrane</location>
        <topology evidence="1">Multi-pass membrane protein</topology>
    </subcellularLocation>
</comment>
<dbReference type="Gene3D" id="1.10.3430.10">
    <property type="entry name" value="Ammonium transporter AmtB like domains"/>
    <property type="match status" value="1"/>
</dbReference>
<keyword evidence="4 9" id="KW-0812">Transmembrane</keyword>
<dbReference type="PANTHER" id="PTHR43029">
    <property type="entry name" value="AMMONIUM TRANSPORTER MEP2"/>
    <property type="match status" value="1"/>
</dbReference>
<dbReference type="SUPFAM" id="SSF111352">
    <property type="entry name" value="Ammonium transporter"/>
    <property type="match status" value="1"/>
</dbReference>
<keyword evidence="5 9" id="KW-1133">Transmembrane helix</keyword>
<feature type="domain" description="Ammonium transporter AmtB-like" evidence="10">
    <location>
        <begin position="25"/>
        <end position="425"/>
    </location>
</feature>
<keyword evidence="6 9" id="KW-0472">Membrane</keyword>
<gene>
    <name evidence="11" type="primary">amt</name>
    <name evidence="11" type="ORF">GHK86_11905</name>
</gene>
<reference evidence="11 12" key="1">
    <citation type="submission" date="2019-11" db="EMBL/GenBank/DDBJ databases">
        <title>Acidiferrimicrobium australis gen. nov., sp. nov., an acidophilic and obligately heterotrophic, member of the Actinobacteria that catalyses dissimilatory oxido- reduction of iron isolated from metal-rich acidic water in Chile.</title>
        <authorList>
            <person name="Gonzalez D."/>
            <person name="Huber K."/>
            <person name="Hedrich S."/>
            <person name="Rojas-Villalobos C."/>
            <person name="Quatrini R."/>
            <person name="Dinamarca M.A."/>
            <person name="Schwarz A."/>
            <person name="Canales C."/>
            <person name="Nancucheo I."/>
        </authorList>
    </citation>
    <scope>NUCLEOTIDE SEQUENCE [LARGE SCALE GENOMIC DNA]</scope>
    <source>
        <strain evidence="11 12">USS-CCA1</strain>
    </source>
</reference>
<dbReference type="InterPro" id="IPR001905">
    <property type="entry name" value="Ammonium_transpt"/>
</dbReference>
<keyword evidence="7 9" id="KW-0924">Ammonia transport</keyword>
<keyword evidence="3 9" id="KW-0813">Transport</keyword>
<dbReference type="Pfam" id="PF00909">
    <property type="entry name" value="Ammonium_transp"/>
    <property type="match status" value="1"/>
</dbReference>
<evidence type="ECO:0000313" key="11">
    <source>
        <dbReference type="EMBL" id="MST33419.1"/>
    </source>
</evidence>
<feature type="transmembrane region" description="Helical" evidence="9">
    <location>
        <begin position="333"/>
        <end position="353"/>
    </location>
</feature>
<evidence type="ECO:0000256" key="1">
    <source>
        <dbReference type="ARBA" id="ARBA00004141"/>
    </source>
</evidence>
<feature type="transmembrane region" description="Helical" evidence="9">
    <location>
        <begin position="247"/>
        <end position="266"/>
    </location>
</feature>
<feature type="transmembrane region" description="Helical" evidence="9">
    <location>
        <begin position="25"/>
        <end position="46"/>
    </location>
</feature>
<sequence length="459" mass="47680">MEAVALSAQAFNPDKTGGINPGDNAWILVSTALVMFMTPGLAFFYAGMVRRKNVLGMIMQNWVCIGIVSVVWVLVSYSLAFGVDAGGLGLIGTLHFAGLGHIDSQPVPGEALTISPVVFVLFQAMFAVITPALITGAIADRVKFGAFCVYVALWSVVVYAPIAHWVFSPTGWLYKLGAEDFAGGTVVHINAAMGGLGVLLVVGNRKGWPSKPMKPHNVPFTVLGAGILWFGWFGFNAGSALAANNLSAHAFLNTNTATAAAMLTWLLTERIRFGKATTIGGASGAVAGLVAITPSCGYVNLLGALVIGAVAGVLCCLACNVKFRLKRDDALDVLGVHFVGGVVGAVLIGFFGVDTFNSAAAKGLFYGGGPALLGKQALGVVAVAAYSLAASYLLALLIDKTMGLRVTEEQEEAGMDISLHDESAYDFETVLSSITHGLTGGEPVNPFATQATGTREVEA</sequence>
<feature type="transmembrane region" description="Helical" evidence="9">
    <location>
        <begin position="216"/>
        <end position="235"/>
    </location>
</feature>
<feature type="transmembrane region" description="Helical" evidence="9">
    <location>
        <begin position="114"/>
        <end position="134"/>
    </location>
</feature>
<proteinExistence type="inferred from homology"/>
<protein>
    <recommendedName>
        <fullName evidence="8 9">Ammonium transporter</fullName>
    </recommendedName>
</protein>
<accession>A0ABW9QU82</accession>
<evidence type="ECO:0000256" key="3">
    <source>
        <dbReference type="ARBA" id="ARBA00022448"/>
    </source>
</evidence>
<evidence type="ECO:0000259" key="10">
    <source>
        <dbReference type="Pfam" id="PF00909"/>
    </source>
</evidence>
<feature type="transmembrane region" description="Helical" evidence="9">
    <location>
        <begin position="58"/>
        <end position="80"/>
    </location>
</feature>
<evidence type="ECO:0000256" key="6">
    <source>
        <dbReference type="ARBA" id="ARBA00023136"/>
    </source>
</evidence>
<dbReference type="EMBL" id="WJHE01000586">
    <property type="protein sequence ID" value="MST33419.1"/>
    <property type="molecule type" value="Genomic_DNA"/>
</dbReference>
<evidence type="ECO:0000256" key="8">
    <source>
        <dbReference type="ARBA" id="ARBA00050025"/>
    </source>
</evidence>
<feature type="transmembrane region" description="Helical" evidence="9">
    <location>
        <begin position="273"/>
        <end position="292"/>
    </location>
</feature>
<dbReference type="NCBIfam" id="TIGR00836">
    <property type="entry name" value="amt"/>
    <property type="match status" value="1"/>
</dbReference>
<feature type="transmembrane region" description="Helical" evidence="9">
    <location>
        <begin position="298"/>
        <end position="321"/>
    </location>
</feature>
<comment type="similarity">
    <text evidence="2 9">Belongs to the ammonia transporter channel (TC 1.A.11.2) family.</text>
</comment>
<dbReference type="Proteomes" id="UP000437736">
    <property type="component" value="Unassembled WGS sequence"/>
</dbReference>
<feature type="transmembrane region" description="Helical" evidence="9">
    <location>
        <begin position="373"/>
        <end position="398"/>
    </location>
</feature>
<organism evidence="11 12">
    <name type="scientific">Acidiferrimicrobium australe</name>
    <dbReference type="NCBI Taxonomy" id="2664430"/>
    <lineage>
        <taxon>Bacteria</taxon>
        <taxon>Bacillati</taxon>
        <taxon>Actinomycetota</taxon>
        <taxon>Acidimicrobiia</taxon>
        <taxon>Acidimicrobiales</taxon>
        <taxon>Acidimicrobiaceae</taxon>
        <taxon>Acidiferrimicrobium</taxon>
    </lineage>
</organism>
<evidence type="ECO:0000256" key="5">
    <source>
        <dbReference type="ARBA" id="ARBA00022989"/>
    </source>
</evidence>
<dbReference type="InterPro" id="IPR029020">
    <property type="entry name" value="Ammonium/urea_transptr"/>
</dbReference>
<evidence type="ECO:0000256" key="7">
    <source>
        <dbReference type="ARBA" id="ARBA00023177"/>
    </source>
</evidence>
<comment type="caution">
    <text evidence="11">The sequence shown here is derived from an EMBL/GenBank/DDBJ whole genome shotgun (WGS) entry which is preliminary data.</text>
</comment>
<evidence type="ECO:0000256" key="4">
    <source>
        <dbReference type="ARBA" id="ARBA00022692"/>
    </source>
</evidence>
<feature type="transmembrane region" description="Helical" evidence="9">
    <location>
        <begin position="146"/>
        <end position="167"/>
    </location>
</feature>
<dbReference type="InterPro" id="IPR024041">
    <property type="entry name" value="NH4_transpt_AmtB-like_dom"/>
</dbReference>
<keyword evidence="12" id="KW-1185">Reference proteome</keyword>
<feature type="transmembrane region" description="Helical" evidence="9">
    <location>
        <begin position="187"/>
        <end position="204"/>
    </location>
</feature>
<dbReference type="InterPro" id="IPR018047">
    <property type="entry name" value="Ammonium_transpt_CS"/>
</dbReference>
<name>A0ABW9QU82_9ACTN</name>
<evidence type="ECO:0000313" key="12">
    <source>
        <dbReference type="Proteomes" id="UP000437736"/>
    </source>
</evidence>
<dbReference type="PROSITE" id="PS01219">
    <property type="entry name" value="AMMONIUM_TRANSP"/>
    <property type="match status" value="1"/>
</dbReference>
<evidence type="ECO:0000256" key="9">
    <source>
        <dbReference type="RuleBase" id="RU362002"/>
    </source>
</evidence>
<dbReference type="PANTHER" id="PTHR43029:SF10">
    <property type="entry name" value="AMMONIUM TRANSPORTER MEP2"/>
    <property type="match status" value="1"/>
</dbReference>